<dbReference type="SUPFAM" id="SSF56300">
    <property type="entry name" value="Metallo-dependent phosphatases"/>
    <property type="match status" value="1"/>
</dbReference>
<dbReference type="AlphaFoldDB" id="A0AAU9M2K3"/>
<evidence type="ECO:0000313" key="2">
    <source>
        <dbReference type="EMBL" id="CAH1421326.1"/>
    </source>
</evidence>
<dbReference type="InterPro" id="IPR029052">
    <property type="entry name" value="Metallo-depent_PP-like"/>
</dbReference>
<sequence>MVDNLLTHVQILAPLSPRGQGVTTPYAKQKLPLFINVDSPIIFFHQNHRLRLIPYLNIQEQFEIQFPSIMAMKLQIVFVFICSFFILTNTEGIQQLRFDQTKGEFKILQVADMHYADGSKTPCEDVLPDQFPHCSDLNTTDFIQRMIDAESPDLIVFTGDNIYGSDATDAEASMNAAFAPAISSNIPWTAVLGNHDQESTLSREGVMNHIVQMKHTLSLLNPPGFDDFIDGFGNYNLQVFGTEGSDFVNSSILNLYFLDSGDYSTVPSIPGYGWIKTSQQLWFQETSMDLQNNTKAPGLAYFHIPLPRIFTV</sequence>
<dbReference type="Gene3D" id="3.60.21.10">
    <property type="match status" value="1"/>
</dbReference>
<keyword evidence="3" id="KW-1185">Reference proteome</keyword>
<accession>A0AAU9M2K3</accession>
<reference evidence="2 3" key="1">
    <citation type="submission" date="2022-01" db="EMBL/GenBank/DDBJ databases">
        <authorList>
            <person name="Xiong W."/>
            <person name="Schranz E."/>
        </authorList>
    </citation>
    <scope>NUCLEOTIDE SEQUENCE [LARGE SCALE GENOMIC DNA]</scope>
</reference>
<dbReference type="GO" id="GO:0016788">
    <property type="term" value="F:hydrolase activity, acting on ester bonds"/>
    <property type="evidence" value="ECO:0007669"/>
    <property type="project" value="TreeGrafter"/>
</dbReference>
<dbReference type="PANTHER" id="PTHR32440:SF0">
    <property type="entry name" value="PHOSPHATASE DCR2-RELATED"/>
    <property type="match status" value="1"/>
</dbReference>
<dbReference type="PANTHER" id="PTHR32440">
    <property type="entry name" value="PHOSPHATASE DCR2-RELATED-RELATED"/>
    <property type="match status" value="1"/>
</dbReference>
<dbReference type="Pfam" id="PF00149">
    <property type="entry name" value="Metallophos"/>
    <property type="match status" value="1"/>
</dbReference>
<name>A0AAU9M2K3_9ASTR</name>
<dbReference type="EMBL" id="CAKMRJ010001112">
    <property type="protein sequence ID" value="CAH1421326.1"/>
    <property type="molecule type" value="Genomic_DNA"/>
</dbReference>
<dbReference type="GO" id="GO:0005737">
    <property type="term" value="C:cytoplasm"/>
    <property type="evidence" value="ECO:0007669"/>
    <property type="project" value="TreeGrafter"/>
</dbReference>
<organism evidence="2 3">
    <name type="scientific">Lactuca virosa</name>
    <dbReference type="NCBI Taxonomy" id="75947"/>
    <lineage>
        <taxon>Eukaryota</taxon>
        <taxon>Viridiplantae</taxon>
        <taxon>Streptophyta</taxon>
        <taxon>Embryophyta</taxon>
        <taxon>Tracheophyta</taxon>
        <taxon>Spermatophyta</taxon>
        <taxon>Magnoliopsida</taxon>
        <taxon>eudicotyledons</taxon>
        <taxon>Gunneridae</taxon>
        <taxon>Pentapetalae</taxon>
        <taxon>asterids</taxon>
        <taxon>campanulids</taxon>
        <taxon>Asterales</taxon>
        <taxon>Asteraceae</taxon>
        <taxon>Cichorioideae</taxon>
        <taxon>Cichorieae</taxon>
        <taxon>Lactucinae</taxon>
        <taxon>Lactuca</taxon>
    </lineage>
</organism>
<dbReference type="Proteomes" id="UP001157418">
    <property type="component" value="Unassembled WGS sequence"/>
</dbReference>
<comment type="caution">
    <text evidence="2">The sequence shown here is derived from an EMBL/GenBank/DDBJ whole genome shotgun (WGS) entry which is preliminary data.</text>
</comment>
<evidence type="ECO:0000259" key="1">
    <source>
        <dbReference type="Pfam" id="PF00149"/>
    </source>
</evidence>
<proteinExistence type="predicted"/>
<dbReference type="InterPro" id="IPR004843">
    <property type="entry name" value="Calcineurin-like_PHP"/>
</dbReference>
<protein>
    <recommendedName>
        <fullName evidence="1">Calcineurin-like phosphoesterase domain-containing protein</fullName>
    </recommendedName>
</protein>
<feature type="domain" description="Calcineurin-like phosphoesterase" evidence="1">
    <location>
        <begin position="105"/>
        <end position="307"/>
    </location>
</feature>
<evidence type="ECO:0000313" key="3">
    <source>
        <dbReference type="Proteomes" id="UP001157418"/>
    </source>
</evidence>
<gene>
    <name evidence="2" type="ORF">LVIROSA_LOCUS8735</name>
</gene>